<dbReference type="Gene3D" id="1.10.443.10">
    <property type="entry name" value="Intergrase catalytic core"/>
    <property type="match status" value="1"/>
</dbReference>
<dbReference type="InterPro" id="IPR013762">
    <property type="entry name" value="Integrase-like_cat_sf"/>
</dbReference>
<dbReference type="InterPro" id="IPR010998">
    <property type="entry name" value="Integrase_recombinase_N"/>
</dbReference>
<sequence>MSDFSPTANDDPAQTVPLRKARNDFLDHKYNTQKESTARAYKYPTKGLIQYADERNVTVPGDLTKGLVNSWIDHRRQEVKPVTVHNNAKHARVFLKWLAQRDLCDWEIHTKMDIPDVPDRGDVNEEMIEADRAEAILDYLDTYHYATTYHALFYTMWHTGCRISGAIALDIDDFHVNPYGKNALRFKHRKATDTPLKNNSKSEREVNISEGLSEVLNDYINGPRHDVLDEHGREPLFTTPNGRLYRQRSYKNVVALTRPCVVSDTCPHDRDLNECDAATKKDQAPSCPSSMTHHPIRKGSISHHLNEGWPQEQLSDRVDVSGDVLEKHYDLRSEEKKRENRVQYLHE</sequence>
<evidence type="ECO:0000313" key="7">
    <source>
        <dbReference type="EMBL" id="UBF22620.1"/>
    </source>
</evidence>
<keyword evidence="2 4" id="KW-0238">DNA-binding</keyword>
<dbReference type="InterPro" id="IPR011010">
    <property type="entry name" value="DNA_brk_join_enz"/>
</dbReference>
<dbReference type="PROSITE" id="PS51900">
    <property type="entry name" value="CB"/>
    <property type="match status" value="1"/>
</dbReference>
<protein>
    <submittedName>
        <fullName evidence="7">Integrase</fullName>
    </submittedName>
</protein>
<dbReference type="SUPFAM" id="SSF56349">
    <property type="entry name" value="DNA breaking-rejoining enzymes"/>
    <property type="match status" value="1"/>
</dbReference>
<feature type="region of interest" description="Disordered" evidence="5">
    <location>
        <begin position="280"/>
        <end position="303"/>
    </location>
</feature>
<evidence type="ECO:0000256" key="2">
    <source>
        <dbReference type="ARBA" id="ARBA00023125"/>
    </source>
</evidence>
<name>A0AAE8XXQ9_9CAUD</name>
<reference evidence="7" key="1">
    <citation type="submission" date="2021-05" db="EMBL/GenBank/DDBJ databases">
        <title>Diversity, taxonomy and evolution of archaeal viruses of the class Caudoviricetes.</title>
        <authorList>
            <person name="Liu Y."/>
            <person name="Demina T.A."/>
            <person name="Roux S."/>
            <person name="Aiewsakun P."/>
            <person name="Kazlauskas D."/>
            <person name="Simmonds P."/>
            <person name="Prangishvili D."/>
            <person name="Oksanen H.M."/>
            <person name="Krupovic M."/>
        </authorList>
    </citation>
    <scope>NUCLEOTIDE SEQUENCE</scope>
    <source>
        <strain evidence="7">HRTV-25/14</strain>
    </source>
</reference>
<evidence type="ECO:0000256" key="3">
    <source>
        <dbReference type="ARBA" id="ARBA00023172"/>
    </source>
</evidence>
<keyword evidence="3" id="KW-0233">DNA recombination</keyword>
<evidence type="ECO:0000256" key="5">
    <source>
        <dbReference type="SAM" id="MobiDB-lite"/>
    </source>
</evidence>
<organism evidence="7 8">
    <name type="scientific">Halorubrum tailed virus 25</name>
    <dbReference type="NCBI Taxonomy" id="2878006"/>
    <lineage>
        <taxon>Viruses</taxon>
        <taxon>Duplodnaviria</taxon>
        <taxon>Heunggongvirae</taxon>
        <taxon>Uroviricota</taxon>
        <taxon>Caudoviricetes</taxon>
        <taxon>Thumleimavirales</taxon>
        <taxon>Hafunaviridae</taxon>
        <taxon>Laminvirus</taxon>
        <taxon>Laminvirus thailandense</taxon>
        <taxon>Laminvirus HRTV25</taxon>
    </lineage>
</organism>
<evidence type="ECO:0000313" key="8">
    <source>
        <dbReference type="Proteomes" id="UP000827232"/>
    </source>
</evidence>
<accession>A0AAE8XXQ9</accession>
<dbReference type="EMBL" id="MZ334521">
    <property type="protein sequence ID" value="UBF22620.1"/>
    <property type="molecule type" value="Genomic_DNA"/>
</dbReference>
<dbReference type="Proteomes" id="UP000827232">
    <property type="component" value="Segment"/>
</dbReference>
<evidence type="ECO:0000259" key="6">
    <source>
        <dbReference type="PROSITE" id="PS51900"/>
    </source>
</evidence>
<dbReference type="GO" id="GO:0006310">
    <property type="term" value="P:DNA recombination"/>
    <property type="evidence" value="ECO:0007669"/>
    <property type="project" value="UniProtKB-KW"/>
</dbReference>
<comment type="similarity">
    <text evidence="1">Belongs to the 'phage' integrase family.</text>
</comment>
<dbReference type="CDD" id="cd00397">
    <property type="entry name" value="DNA_BRE_C"/>
    <property type="match status" value="1"/>
</dbReference>
<dbReference type="InterPro" id="IPR044068">
    <property type="entry name" value="CB"/>
</dbReference>
<dbReference type="Gene3D" id="1.10.150.130">
    <property type="match status" value="1"/>
</dbReference>
<dbReference type="GO" id="GO:0015074">
    <property type="term" value="P:DNA integration"/>
    <property type="evidence" value="ECO:0007669"/>
    <property type="project" value="InterPro"/>
</dbReference>
<evidence type="ECO:0000256" key="1">
    <source>
        <dbReference type="ARBA" id="ARBA00008857"/>
    </source>
</evidence>
<keyword evidence="8" id="KW-1185">Reference proteome</keyword>
<feature type="domain" description="Core-binding (CB)" evidence="6">
    <location>
        <begin position="16"/>
        <end position="99"/>
    </location>
</feature>
<gene>
    <name evidence="7" type="ORF">HRTV-25_gp39</name>
</gene>
<evidence type="ECO:0000256" key="4">
    <source>
        <dbReference type="PROSITE-ProRule" id="PRU01248"/>
    </source>
</evidence>
<proteinExistence type="inferred from homology"/>
<dbReference type="GO" id="GO:0003677">
    <property type="term" value="F:DNA binding"/>
    <property type="evidence" value="ECO:0007669"/>
    <property type="project" value="UniProtKB-UniRule"/>
</dbReference>